<evidence type="ECO:0000313" key="1">
    <source>
        <dbReference type="EMBL" id="NJP37936.1"/>
    </source>
</evidence>
<name>A0A969PT76_9BACI</name>
<dbReference type="AlphaFoldDB" id="A0A969PT76"/>
<accession>A0A969PT76</accession>
<protein>
    <submittedName>
        <fullName evidence="1">Uncharacterized protein</fullName>
    </submittedName>
</protein>
<proteinExistence type="predicted"/>
<organism evidence="1 2">
    <name type="scientific">Alkalicoccus luteus</name>
    <dbReference type="NCBI Taxonomy" id="1237094"/>
    <lineage>
        <taxon>Bacteria</taxon>
        <taxon>Bacillati</taxon>
        <taxon>Bacillota</taxon>
        <taxon>Bacilli</taxon>
        <taxon>Bacillales</taxon>
        <taxon>Bacillaceae</taxon>
        <taxon>Alkalicoccus</taxon>
    </lineage>
</organism>
<dbReference type="EMBL" id="JAATHJ010000013">
    <property type="protein sequence ID" value="NJP37936.1"/>
    <property type="molecule type" value="Genomic_DNA"/>
</dbReference>
<keyword evidence="2" id="KW-1185">Reference proteome</keyword>
<sequence>MNSKFKTQCAYCGKDIEFSETDYEKNEIPEPICDECRKLVEAGKEDEING</sequence>
<dbReference type="Proteomes" id="UP000752012">
    <property type="component" value="Unassembled WGS sequence"/>
</dbReference>
<dbReference type="RefSeq" id="WP_168006925.1">
    <property type="nucleotide sequence ID" value="NZ_JAATHJ010000013.1"/>
</dbReference>
<reference evidence="1 2" key="1">
    <citation type="submission" date="2020-03" db="EMBL/GenBank/DDBJ databases">
        <title>Assessment of the enzymatic potential of alkaline-tolerant lipase obtained from Bacillus luteus H11 (technogenic soil) for the bioremediation of saline soils contaminated with petroleum substances.</title>
        <authorList>
            <person name="Kalwasinska A."/>
        </authorList>
    </citation>
    <scope>NUCLEOTIDE SEQUENCE [LARGE SCALE GENOMIC DNA]</scope>
    <source>
        <strain evidence="1 2">H11</strain>
    </source>
</reference>
<gene>
    <name evidence="1" type="ORF">HCN83_10090</name>
</gene>
<comment type="caution">
    <text evidence="1">The sequence shown here is derived from an EMBL/GenBank/DDBJ whole genome shotgun (WGS) entry which is preliminary data.</text>
</comment>
<evidence type="ECO:0000313" key="2">
    <source>
        <dbReference type="Proteomes" id="UP000752012"/>
    </source>
</evidence>